<reference evidence="2 3" key="1">
    <citation type="journal article" date="2003" name="Int. J. Syst. Evol. Microbiol.">
        <title>Halobacillus salinus sp. nov., isolated from a salt lake on the coast of the East Sea in Korea.</title>
        <authorList>
            <person name="Yoon J.H."/>
            <person name="Kang K.H."/>
            <person name="Park Y.H."/>
        </authorList>
    </citation>
    <scope>NUCLEOTIDE SEQUENCE [LARGE SCALE GENOMIC DNA]</scope>
    <source>
        <strain evidence="2 3">HSL-3</strain>
    </source>
</reference>
<dbReference type="PANTHER" id="PTHR39158">
    <property type="entry name" value="OS08G0560600 PROTEIN"/>
    <property type="match status" value="1"/>
</dbReference>
<accession>A0A4Z0H0G7</accession>
<dbReference type="Pfam" id="PF09350">
    <property type="entry name" value="DJC28_CD"/>
    <property type="match status" value="1"/>
</dbReference>
<dbReference type="RefSeq" id="WP_079479275.1">
    <property type="nucleotide sequence ID" value="NZ_FVYZ01000004.1"/>
</dbReference>
<dbReference type="OrthoDB" id="9798476at2"/>
<protein>
    <submittedName>
        <fullName evidence="2">DUF1992 domain-containing protein</fullName>
    </submittedName>
</protein>
<evidence type="ECO:0000259" key="1">
    <source>
        <dbReference type="Pfam" id="PF09350"/>
    </source>
</evidence>
<name>A0A4Z0H0G7_9BACI</name>
<evidence type="ECO:0000313" key="3">
    <source>
        <dbReference type="Proteomes" id="UP000297982"/>
    </source>
</evidence>
<dbReference type="InterPro" id="IPR018961">
    <property type="entry name" value="DnaJ_homolog_subfam-C_membr-28"/>
</dbReference>
<dbReference type="PANTHER" id="PTHR39158:SF1">
    <property type="entry name" value="DNAJ HOMOLOG SUBFAMILY C MEMBER 28"/>
    <property type="match status" value="1"/>
</dbReference>
<gene>
    <name evidence="2" type="ORF">E4663_02620</name>
</gene>
<comment type="caution">
    <text evidence="2">The sequence shown here is derived from an EMBL/GenBank/DDBJ whole genome shotgun (WGS) entry which is preliminary data.</text>
</comment>
<sequence length="123" mass="14661">MSFEHIIEEKIKQSIRDGDFDHLPGKGRPLPKDELGYVPDELRNSYRILKNANMLPEEMQLKKEIVEIEELVHTIQDPEQKEAYRRQLTEKKIRFDMLMEKRKISQSSAFRQYGGKINRRFGI</sequence>
<dbReference type="AlphaFoldDB" id="A0A4Z0H0G7"/>
<dbReference type="Proteomes" id="UP000297982">
    <property type="component" value="Unassembled WGS sequence"/>
</dbReference>
<feature type="domain" description="DnaJ homologue subfamily C member 28 conserved" evidence="1">
    <location>
        <begin position="6"/>
        <end position="72"/>
    </location>
</feature>
<evidence type="ECO:0000313" key="2">
    <source>
        <dbReference type="EMBL" id="TGB03918.1"/>
    </source>
</evidence>
<keyword evidence="3" id="KW-1185">Reference proteome</keyword>
<dbReference type="EMBL" id="SRJC01000001">
    <property type="protein sequence ID" value="TGB03918.1"/>
    <property type="molecule type" value="Genomic_DNA"/>
</dbReference>
<dbReference type="InterPro" id="IPR052573">
    <property type="entry name" value="DnaJ_C_subfamily_28"/>
</dbReference>
<proteinExistence type="predicted"/>
<organism evidence="2 3">
    <name type="scientific">Halobacillus salinus</name>
    <dbReference type="NCBI Taxonomy" id="192814"/>
    <lineage>
        <taxon>Bacteria</taxon>
        <taxon>Bacillati</taxon>
        <taxon>Bacillota</taxon>
        <taxon>Bacilli</taxon>
        <taxon>Bacillales</taxon>
        <taxon>Bacillaceae</taxon>
        <taxon>Halobacillus</taxon>
    </lineage>
</organism>
<dbReference type="STRING" id="192814.GCA_900166575_00836"/>